<feature type="compositionally biased region" description="Low complexity" evidence="1">
    <location>
        <begin position="20"/>
        <end position="79"/>
    </location>
</feature>
<reference evidence="2 3" key="1">
    <citation type="submission" date="2024-08" db="EMBL/GenBank/DDBJ databases">
        <title>Insights into the chromosomal genome structure of Flemingia macrophylla.</title>
        <authorList>
            <person name="Ding Y."/>
            <person name="Zhao Y."/>
            <person name="Bi W."/>
            <person name="Wu M."/>
            <person name="Zhao G."/>
            <person name="Gong Y."/>
            <person name="Li W."/>
            <person name="Zhang P."/>
        </authorList>
    </citation>
    <scope>NUCLEOTIDE SEQUENCE [LARGE SCALE GENOMIC DNA]</scope>
    <source>
        <strain evidence="2">DYQJB</strain>
        <tissue evidence="2">Leaf</tissue>
    </source>
</reference>
<sequence length="169" mass="17395">MAVFCRHKSHLSHRLPPPSSVVASPLSSPRTLTSTPLSSPSLTSMSTSFAPRSSSSASSSTSPASTSSTSSPLSAASTPSPVGAPASAIPLSFSNPFFPCNTTSSLSLLLNLKPFPIASLYDLMSELLMDEYVVIKVVIPTAAAPPPLSLPAPAARLNKAIPLHIASRL</sequence>
<dbReference type="Proteomes" id="UP001603857">
    <property type="component" value="Unassembled WGS sequence"/>
</dbReference>
<evidence type="ECO:0000313" key="2">
    <source>
        <dbReference type="EMBL" id="KAL2341409.1"/>
    </source>
</evidence>
<comment type="caution">
    <text evidence="2">The sequence shown here is derived from an EMBL/GenBank/DDBJ whole genome shotgun (WGS) entry which is preliminary data.</text>
</comment>
<name>A0ABD1N026_9FABA</name>
<feature type="region of interest" description="Disordered" evidence="1">
    <location>
        <begin position="1"/>
        <end position="79"/>
    </location>
</feature>
<dbReference type="EMBL" id="JBGMDY010000003">
    <property type="protein sequence ID" value="KAL2341409.1"/>
    <property type="molecule type" value="Genomic_DNA"/>
</dbReference>
<accession>A0ABD1N026</accession>
<dbReference type="AlphaFoldDB" id="A0ABD1N026"/>
<organism evidence="2 3">
    <name type="scientific">Flemingia macrophylla</name>
    <dbReference type="NCBI Taxonomy" id="520843"/>
    <lineage>
        <taxon>Eukaryota</taxon>
        <taxon>Viridiplantae</taxon>
        <taxon>Streptophyta</taxon>
        <taxon>Embryophyta</taxon>
        <taxon>Tracheophyta</taxon>
        <taxon>Spermatophyta</taxon>
        <taxon>Magnoliopsida</taxon>
        <taxon>eudicotyledons</taxon>
        <taxon>Gunneridae</taxon>
        <taxon>Pentapetalae</taxon>
        <taxon>rosids</taxon>
        <taxon>fabids</taxon>
        <taxon>Fabales</taxon>
        <taxon>Fabaceae</taxon>
        <taxon>Papilionoideae</taxon>
        <taxon>50 kb inversion clade</taxon>
        <taxon>NPAAA clade</taxon>
        <taxon>indigoferoid/millettioid clade</taxon>
        <taxon>Phaseoleae</taxon>
        <taxon>Flemingia</taxon>
    </lineage>
</organism>
<gene>
    <name evidence="2" type="ORF">Fmac_009349</name>
</gene>
<evidence type="ECO:0000313" key="3">
    <source>
        <dbReference type="Proteomes" id="UP001603857"/>
    </source>
</evidence>
<proteinExistence type="predicted"/>
<keyword evidence="3" id="KW-1185">Reference proteome</keyword>
<protein>
    <submittedName>
        <fullName evidence="2">Uncharacterized protein</fullName>
    </submittedName>
</protein>
<feature type="compositionally biased region" description="Basic residues" evidence="1">
    <location>
        <begin position="1"/>
        <end position="13"/>
    </location>
</feature>
<evidence type="ECO:0000256" key="1">
    <source>
        <dbReference type="SAM" id="MobiDB-lite"/>
    </source>
</evidence>